<accession>A0A1M5XAK5</accession>
<dbReference type="EMBL" id="FQWQ01000006">
    <property type="protein sequence ID" value="SHH96759.1"/>
    <property type="molecule type" value="Genomic_DNA"/>
</dbReference>
<name>A0A1M5XAK5_9BACT</name>
<reference evidence="1 2" key="1">
    <citation type="submission" date="2016-11" db="EMBL/GenBank/DDBJ databases">
        <authorList>
            <person name="Jaros S."/>
            <person name="Januszkiewicz K."/>
            <person name="Wedrychowicz H."/>
        </authorList>
    </citation>
    <scope>NUCLEOTIDE SEQUENCE [LARGE SCALE GENOMIC DNA]</scope>
    <source>
        <strain evidence="1 2">DSM 24574</strain>
    </source>
</reference>
<evidence type="ECO:0000313" key="2">
    <source>
        <dbReference type="Proteomes" id="UP000184212"/>
    </source>
</evidence>
<keyword evidence="2" id="KW-1185">Reference proteome</keyword>
<dbReference type="RefSeq" id="WP_143165162.1">
    <property type="nucleotide sequence ID" value="NZ_FQWQ01000006.1"/>
</dbReference>
<dbReference type="InterPro" id="IPR032774">
    <property type="entry name" value="WG_beta_rep"/>
</dbReference>
<organism evidence="1 2">
    <name type="scientific">Chryseolinea serpens</name>
    <dbReference type="NCBI Taxonomy" id="947013"/>
    <lineage>
        <taxon>Bacteria</taxon>
        <taxon>Pseudomonadati</taxon>
        <taxon>Bacteroidota</taxon>
        <taxon>Cytophagia</taxon>
        <taxon>Cytophagales</taxon>
        <taxon>Fulvivirgaceae</taxon>
        <taxon>Chryseolinea</taxon>
    </lineage>
</organism>
<dbReference type="Proteomes" id="UP000184212">
    <property type="component" value="Unassembled WGS sequence"/>
</dbReference>
<dbReference type="PANTHER" id="PTHR37841">
    <property type="entry name" value="GLR2918 PROTEIN"/>
    <property type="match status" value="1"/>
</dbReference>
<evidence type="ECO:0000313" key="1">
    <source>
        <dbReference type="EMBL" id="SHH96759.1"/>
    </source>
</evidence>
<gene>
    <name evidence="1" type="ORF">SAMN04488109_6311</name>
</gene>
<protein>
    <submittedName>
        <fullName evidence="1">WG containing repeat-containing protein</fullName>
    </submittedName>
</protein>
<dbReference type="STRING" id="947013.SAMN04488109_6311"/>
<sequence length="483" mass="55538">MKDEEPGFGLIDENGKFIVPLGKYQDIEGPSDGFYRVQIHVREAADDVGESGFIDHNGELVMSHVEKDNSYLWDGVFNGLARIHLQRKDKTIDPNTYSTENAYQGFIDLKGKLVFDDPEFEEVTNFSENRAFVKRRDGQYSLINTKCEVIVRDGFTELLTSWAELAHFKNNTAFVATDDGWGLIDTSGSFLIKPHFESIEAPGFVGDYFFFTGGNPEAKSLNERYYGFADRNGNVIVNSIMEDYDRDGFVNGLLECVVDKKRTFINEHGKIVWQAVPENQKEKEALNIDYMSRGYCYARSMSGRNNTGHGYSDDRNYPKRIQANQNFAPKSLSFILDSTQGTLFFERYAGLTLCLGNTSRKSIFFNAQDSRLYMKMQALNNEGDWLDIEYLPSSWCGNSYHTLKLNPGTYWTFTIPRYEGDFKTRLRMVISYINPKHNPEEYARHSDHELLLYSPEFEGSINPGQFWRQNNYVPRGIMDPYNN</sequence>
<dbReference type="PANTHER" id="PTHR37841:SF1">
    <property type="entry name" value="DUF3298 DOMAIN-CONTAINING PROTEIN"/>
    <property type="match status" value="1"/>
</dbReference>
<dbReference type="AlphaFoldDB" id="A0A1M5XAK5"/>
<dbReference type="OrthoDB" id="9810066at2"/>
<proteinExistence type="predicted"/>
<dbReference type="Pfam" id="PF14903">
    <property type="entry name" value="WG_beta_rep"/>
    <property type="match status" value="3"/>
</dbReference>